<protein>
    <submittedName>
        <fullName evidence="1">Uncharacterized protein</fullName>
    </submittedName>
</protein>
<accession>A0A837D9Y7</accession>
<dbReference type="AlphaFoldDB" id="A0A837D9Y7"/>
<gene>
    <name evidence="1" type="ORF">MINT15_36130</name>
</gene>
<evidence type="ECO:0000313" key="2">
    <source>
        <dbReference type="Proteomes" id="UP000030848"/>
    </source>
</evidence>
<comment type="caution">
    <text evidence="1">The sequence shown here is derived from an EMBL/GenBank/DDBJ whole genome shotgun (WGS) entry which is preliminary data.</text>
</comment>
<evidence type="ECO:0000313" key="1">
    <source>
        <dbReference type="EMBL" id="KHF43411.1"/>
    </source>
</evidence>
<dbReference type="EMBL" id="JRZE01000006">
    <property type="protein sequence ID" value="KHF43411.1"/>
    <property type="molecule type" value="Genomic_DNA"/>
</dbReference>
<sequence length="59" mass="6457">MGLFSIDTLPRVMALMSKCPHVGDDHRVRSDHVTDVLAPTGPEIIVSCRRGYRTPASPP</sequence>
<name>A0A837D9Y7_9PSEU</name>
<dbReference type="Proteomes" id="UP000030848">
    <property type="component" value="Unassembled WGS sequence"/>
</dbReference>
<proteinExistence type="predicted"/>
<reference evidence="1 2" key="1">
    <citation type="submission" date="2014-10" db="EMBL/GenBank/DDBJ databases">
        <title>Genome sequence of Micropolyspora internatus JCM3315.</title>
        <authorList>
            <person name="Shin S.-K."/>
            <person name="Yi H."/>
        </authorList>
    </citation>
    <scope>NUCLEOTIDE SEQUENCE [LARGE SCALE GENOMIC DNA]</scope>
    <source>
        <strain evidence="1 2">JCM 3315</strain>
    </source>
</reference>
<organism evidence="1 2">
    <name type="scientific">Saccharomonospora viridis</name>
    <dbReference type="NCBI Taxonomy" id="1852"/>
    <lineage>
        <taxon>Bacteria</taxon>
        <taxon>Bacillati</taxon>
        <taxon>Actinomycetota</taxon>
        <taxon>Actinomycetes</taxon>
        <taxon>Pseudonocardiales</taxon>
        <taxon>Pseudonocardiaceae</taxon>
        <taxon>Saccharomonospora</taxon>
    </lineage>
</organism>